<organism evidence="4 5">
    <name type="scientific">Sporothrix brasiliensis 5110</name>
    <dbReference type="NCBI Taxonomy" id="1398154"/>
    <lineage>
        <taxon>Eukaryota</taxon>
        <taxon>Fungi</taxon>
        <taxon>Dikarya</taxon>
        <taxon>Ascomycota</taxon>
        <taxon>Pezizomycotina</taxon>
        <taxon>Sordariomycetes</taxon>
        <taxon>Sordariomycetidae</taxon>
        <taxon>Ophiostomatales</taxon>
        <taxon>Ophiostomataceae</taxon>
        <taxon>Sporothrix</taxon>
    </lineage>
</organism>
<accession>A0A0C2IX87</accession>
<dbReference type="RefSeq" id="XP_040621736.1">
    <property type="nucleotide sequence ID" value="XM_040762685.1"/>
</dbReference>
<sequence length="223" mass="24328">MPNLPRVVSREPLPHDEAKWTKLVKVTYEDADGKSRIWESAERTTRPPATAEQPDVVDGVDIVAIIRGTPGAPDSRIVLIKQFRPAVGRTVIELPAGLVDAGESVDEAAVRELREETGYVGRVSADTEASLSPSLTLYADPGFGNNNLQIVYVDVDGADARNLDGNRRLQLEEGELVQAVFTVPLTDLFVTCRRLANEGYAIDARVGTLAEGMEMAGRYLRLK</sequence>
<comment type="caution">
    <text evidence="4">The sequence shown here is derived from an EMBL/GenBank/DDBJ whole genome shotgun (WGS) entry which is preliminary data.</text>
</comment>
<dbReference type="InterPro" id="IPR000086">
    <property type="entry name" value="NUDIX_hydrolase_dom"/>
</dbReference>
<dbReference type="EMBL" id="AWTV01000005">
    <property type="protein sequence ID" value="KIH93726.1"/>
    <property type="molecule type" value="Genomic_DNA"/>
</dbReference>
<evidence type="ECO:0000313" key="4">
    <source>
        <dbReference type="EMBL" id="KIH93726.1"/>
    </source>
</evidence>
<dbReference type="GO" id="GO:0047631">
    <property type="term" value="F:ADP-ribose diphosphatase activity"/>
    <property type="evidence" value="ECO:0007669"/>
    <property type="project" value="EnsemblFungi"/>
</dbReference>
<dbReference type="InterPro" id="IPR015797">
    <property type="entry name" value="NUDIX_hydrolase-like_dom_sf"/>
</dbReference>
<protein>
    <submittedName>
        <fullName evidence="4">ADP-ribose pyrophosphatase</fullName>
    </submittedName>
</protein>
<keyword evidence="5" id="KW-1185">Reference proteome</keyword>
<evidence type="ECO:0000259" key="3">
    <source>
        <dbReference type="PROSITE" id="PS51462"/>
    </source>
</evidence>
<dbReference type="AlphaFoldDB" id="A0A0C2IX87"/>
<dbReference type="VEuPathDB" id="FungiDB:SPBR_04402"/>
<evidence type="ECO:0000256" key="1">
    <source>
        <dbReference type="ARBA" id="ARBA00022801"/>
    </source>
</evidence>
<dbReference type="OrthoDB" id="10249920at2759"/>
<dbReference type="Proteomes" id="UP000031575">
    <property type="component" value="Unassembled WGS sequence"/>
</dbReference>
<dbReference type="CDD" id="cd18888">
    <property type="entry name" value="NUDIX_ADPRase_Nudt5"/>
    <property type="match status" value="1"/>
</dbReference>
<dbReference type="Gene3D" id="3.90.79.10">
    <property type="entry name" value="Nucleoside Triphosphate Pyrophosphohydrolase"/>
    <property type="match status" value="1"/>
</dbReference>
<evidence type="ECO:0000256" key="2">
    <source>
        <dbReference type="RuleBase" id="RU003476"/>
    </source>
</evidence>
<dbReference type="SUPFAM" id="SSF55811">
    <property type="entry name" value="Nudix"/>
    <property type="match status" value="1"/>
</dbReference>
<dbReference type="HOGENOM" id="CLU_062658_0_1_1"/>
<name>A0A0C2IX87_9PEZI</name>
<dbReference type="GeneID" id="63677606"/>
<dbReference type="GO" id="GO:0005634">
    <property type="term" value="C:nucleus"/>
    <property type="evidence" value="ECO:0007669"/>
    <property type="project" value="TreeGrafter"/>
</dbReference>
<comment type="similarity">
    <text evidence="2">Belongs to the Nudix hydrolase family.</text>
</comment>
<dbReference type="PRINTS" id="PR00502">
    <property type="entry name" value="NUDIXFAMILY"/>
</dbReference>
<dbReference type="GO" id="GO:0005739">
    <property type="term" value="C:mitochondrion"/>
    <property type="evidence" value="ECO:0007669"/>
    <property type="project" value="EnsemblFungi"/>
</dbReference>
<dbReference type="InterPro" id="IPR020476">
    <property type="entry name" value="Nudix_hydrolase"/>
</dbReference>
<dbReference type="GO" id="GO:0019693">
    <property type="term" value="P:ribose phosphate metabolic process"/>
    <property type="evidence" value="ECO:0007669"/>
    <property type="project" value="EnsemblFungi"/>
</dbReference>
<dbReference type="Pfam" id="PF00293">
    <property type="entry name" value="NUDIX"/>
    <property type="match status" value="1"/>
</dbReference>
<dbReference type="PANTHER" id="PTHR11839">
    <property type="entry name" value="UDP/ADP-SUGAR PYROPHOSPHATASE"/>
    <property type="match status" value="1"/>
</dbReference>
<dbReference type="PANTHER" id="PTHR11839:SF1">
    <property type="entry name" value="ADP-SUGAR PYROPHOSPHATASE"/>
    <property type="match status" value="1"/>
</dbReference>
<dbReference type="PROSITE" id="PS51462">
    <property type="entry name" value="NUDIX"/>
    <property type="match status" value="1"/>
</dbReference>
<dbReference type="GO" id="GO:0005829">
    <property type="term" value="C:cytosol"/>
    <property type="evidence" value="ECO:0007669"/>
    <property type="project" value="TreeGrafter"/>
</dbReference>
<proteinExistence type="inferred from homology"/>
<dbReference type="GO" id="GO:0006753">
    <property type="term" value="P:nucleoside phosphate metabolic process"/>
    <property type="evidence" value="ECO:0007669"/>
    <property type="project" value="TreeGrafter"/>
</dbReference>
<reference evidence="4 5" key="1">
    <citation type="journal article" date="2014" name="BMC Genomics">
        <title>Comparative genomics of the major fungal agents of human and animal Sporotrichosis: Sporothrix schenckii and Sporothrix brasiliensis.</title>
        <authorList>
            <person name="Teixeira M.M."/>
            <person name="de Almeida L.G."/>
            <person name="Kubitschek-Barreira P."/>
            <person name="Alves F.L."/>
            <person name="Kioshima E.S."/>
            <person name="Abadio A.K."/>
            <person name="Fernandes L."/>
            <person name="Derengowski L.S."/>
            <person name="Ferreira K.S."/>
            <person name="Souza R.C."/>
            <person name="Ruiz J.C."/>
            <person name="de Andrade N.C."/>
            <person name="Paes H.C."/>
            <person name="Nicola A.M."/>
            <person name="Albuquerque P."/>
            <person name="Gerber A.L."/>
            <person name="Martins V.P."/>
            <person name="Peconick L.D."/>
            <person name="Neto A.V."/>
            <person name="Chaucanez C.B."/>
            <person name="Silva P.A."/>
            <person name="Cunha O.L."/>
            <person name="de Oliveira F.F."/>
            <person name="dos Santos T.C."/>
            <person name="Barros A.L."/>
            <person name="Soares M.A."/>
            <person name="de Oliveira L.M."/>
            <person name="Marini M.M."/>
            <person name="Villalobos-Duno H."/>
            <person name="Cunha M.M."/>
            <person name="de Hoog S."/>
            <person name="da Silveira J.F."/>
            <person name="Henrissat B."/>
            <person name="Nino-Vega G.A."/>
            <person name="Cisalpino P.S."/>
            <person name="Mora-Montes H.M."/>
            <person name="Almeida S.R."/>
            <person name="Stajich J.E."/>
            <person name="Lopes-Bezerra L.M."/>
            <person name="Vasconcelos A.T."/>
            <person name="Felipe M.S."/>
        </authorList>
    </citation>
    <scope>NUCLEOTIDE SEQUENCE [LARGE SCALE GENOMIC DNA]</scope>
    <source>
        <strain evidence="4 5">5110</strain>
    </source>
</reference>
<gene>
    <name evidence="4" type="ORF">SPBR_04402</name>
</gene>
<dbReference type="InterPro" id="IPR020084">
    <property type="entry name" value="NUDIX_hydrolase_CS"/>
</dbReference>
<dbReference type="PROSITE" id="PS00893">
    <property type="entry name" value="NUDIX_BOX"/>
    <property type="match status" value="1"/>
</dbReference>
<keyword evidence="1 2" id="KW-0378">Hydrolase</keyword>
<feature type="domain" description="Nudix hydrolase" evidence="3">
    <location>
        <begin position="55"/>
        <end position="208"/>
    </location>
</feature>
<evidence type="ECO:0000313" key="5">
    <source>
        <dbReference type="Proteomes" id="UP000031575"/>
    </source>
</evidence>